<evidence type="ECO:0000313" key="2">
    <source>
        <dbReference type="Proteomes" id="UP001597338"/>
    </source>
</evidence>
<comment type="caution">
    <text evidence="1">The sequence shown here is derived from an EMBL/GenBank/DDBJ whole genome shotgun (WGS) entry which is preliminary data.</text>
</comment>
<sequence>MPVIAEDERRRAERALMDAFRAARRESASAARYMSVAADGLIWVDQNLDEIDFRDHTSETRDAYTSLRLLYGDQFTVTGNKVAR</sequence>
<keyword evidence="2" id="KW-1185">Reference proteome</keyword>
<dbReference type="EMBL" id="JBHUHF010000001">
    <property type="protein sequence ID" value="MFD2024149.1"/>
    <property type="molecule type" value="Genomic_DNA"/>
</dbReference>
<evidence type="ECO:0000313" key="1">
    <source>
        <dbReference type="EMBL" id="MFD2024149.1"/>
    </source>
</evidence>
<gene>
    <name evidence="1" type="ORF">ACFSL2_01340</name>
</gene>
<dbReference type="Proteomes" id="UP001597338">
    <property type="component" value="Unassembled WGS sequence"/>
</dbReference>
<accession>A0ABW4V0T0</accession>
<proteinExistence type="predicted"/>
<protein>
    <submittedName>
        <fullName evidence="1">Uncharacterized protein</fullName>
    </submittedName>
</protein>
<dbReference type="RefSeq" id="WP_377196106.1">
    <property type="nucleotide sequence ID" value="NZ_JBHUHF010000001.1"/>
</dbReference>
<reference evidence="2" key="1">
    <citation type="journal article" date="2019" name="Int. J. Syst. Evol. Microbiol.">
        <title>The Global Catalogue of Microorganisms (GCM) 10K type strain sequencing project: providing services to taxonomists for standard genome sequencing and annotation.</title>
        <authorList>
            <consortium name="The Broad Institute Genomics Platform"/>
            <consortium name="The Broad Institute Genome Sequencing Center for Infectious Disease"/>
            <person name="Wu L."/>
            <person name="Ma J."/>
        </authorList>
    </citation>
    <scope>NUCLEOTIDE SEQUENCE [LARGE SCALE GENOMIC DNA]</scope>
    <source>
        <strain evidence="2">CCM 7043</strain>
    </source>
</reference>
<name>A0ABW4V0T0_9MICO</name>
<organism evidence="1 2">
    <name type="scientific">Promicromonospora aerolata</name>
    <dbReference type="NCBI Taxonomy" id="195749"/>
    <lineage>
        <taxon>Bacteria</taxon>
        <taxon>Bacillati</taxon>
        <taxon>Actinomycetota</taxon>
        <taxon>Actinomycetes</taxon>
        <taxon>Micrococcales</taxon>
        <taxon>Promicromonosporaceae</taxon>
        <taxon>Promicromonospora</taxon>
    </lineage>
</organism>